<feature type="transmembrane region" description="Helical" evidence="2">
    <location>
        <begin position="422"/>
        <end position="440"/>
    </location>
</feature>
<keyword evidence="2" id="KW-1133">Transmembrane helix</keyword>
<evidence type="ECO:0000256" key="2">
    <source>
        <dbReference type="SAM" id="Phobius"/>
    </source>
</evidence>
<feature type="transmembrane region" description="Helical" evidence="2">
    <location>
        <begin position="446"/>
        <end position="466"/>
    </location>
</feature>
<organism evidence="3">
    <name type="scientific">Siphoviridae sp. ctOba29</name>
    <dbReference type="NCBI Taxonomy" id="2825480"/>
    <lineage>
        <taxon>Viruses</taxon>
        <taxon>Duplodnaviria</taxon>
        <taxon>Heunggongvirae</taxon>
        <taxon>Uroviricota</taxon>
        <taxon>Caudoviricetes</taxon>
    </lineage>
</organism>
<keyword evidence="2" id="KW-0472">Membrane</keyword>
<reference evidence="3" key="1">
    <citation type="journal article" date="2021" name="Proc. Natl. Acad. Sci. U.S.A.">
        <title>A Catalog of Tens of Thousands of Viruses from Human Metagenomes Reveals Hidden Associations with Chronic Diseases.</title>
        <authorList>
            <person name="Tisza M.J."/>
            <person name="Buck C.B."/>
        </authorList>
    </citation>
    <scope>NUCLEOTIDE SEQUENCE</scope>
    <source>
        <strain evidence="3">CtOba29</strain>
    </source>
</reference>
<evidence type="ECO:0000313" key="3">
    <source>
        <dbReference type="EMBL" id="DAD98927.1"/>
    </source>
</evidence>
<proteinExistence type="predicted"/>
<feature type="coiled-coil region" evidence="1">
    <location>
        <begin position="19"/>
        <end position="46"/>
    </location>
</feature>
<protein>
    <submittedName>
        <fullName evidence="3">Minor tail protein</fullName>
    </submittedName>
</protein>
<feature type="transmembrane region" description="Helical" evidence="2">
    <location>
        <begin position="373"/>
        <end position="402"/>
    </location>
</feature>
<sequence>MTDASHSDGSVIIRVNVNAAEADKELVRLTKKINALNERISDKKQDQMPLVEQSKQLAAVLDDAKAKLDYMKSGDTFFTSSSIKEQEQTVASLQKEWDGVQKKVETMNASIAKDTRSIERMSTRAGELSAQIAGASKSSAALAAASKKADEYMDRFVRRVKGLARRVFIFGLIAQGLRSVRDWFGKVIKSNDQATKAIARLKGALLTLAQPLLQVLIPAFTTFVELVTKIATAIGRVMSQLFGTTYEQSQKAAESLYNESDALDKTGKSAKKATKSLAAFDEINRLSGSEDAKGKDKLAPDFSSGPELSDKKAKGILGLITSIGALLLGLKLSDTLIGGLKTALGLAIAFQGALKFISNLLRAWSSGLDWSNLLGMLLGAAALVAGLALAFGKVGAAIGLIITGIMEMVAGIHDADVNGWNLKNTLLTIAGLISSGLGISLLTKSWIPLIIAGILSVVLAITVATGHGKELIESLKTVVLGFKDFFVGLFEGDLIAAIGGLKTAFDGLKGVAYAVLDSFRDMTNNLLSLLEYVCGKIGLDISGIIQIAKNYVTNLFAILKDAVSGSVDAFVRVWQGIIEFISGTFSQDWEMAWTGIKDILAGVLNGIITLFENATNLCRNNINSILDLMQELTSFKLPDWLGGFEFKGINIPRLDKIKLPRLATGAVIPPNREFLAVLGDQKQGNNIEAPESAIVAAVARGMAQYGGGNQTAILKIGEQELGRIIFKLNKDQTQRVGIKVT</sequence>
<name>A0A8S5NWY8_9CAUD</name>
<accession>A0A8S5NWY8</accession>
<dbReference type="EMBL" id="BK015271">
    <property type="protein sequence ID" value="DAD98927.1"/>
    <property type="molecule type" value="Genomic_DNA"/>
</dbReference>
<keyword evidence="2" id="KW-0812">Transmembrane</keyword>
<keyword evidence="1" id="KW-0175">Coiled coil</keyword>
<feature type="transmembrane region" description="Helical" evidence="2">
    <location>
        <begin position="342"/>
        <end position="361"/>
    </location>
</feature>
<evidence type="ECO:0000256" key="1">
    <source>
        <dbReference type="SAM" id="Coils"/>
    </source>
</evidence>